<dbReference type="Proteomes" id="UP000818266">
    <property type="component" value="Unassembled WGS sequence"/>
</dbReference>
<dbReference type="InterPro" id="IPR004408">
    <property type="entry name" value="Biotin_CoA_COase_ligase"/>
</dbReference>
<dbReference type="InterPro" id="IPR045864">
    <property type="entry name" value="aa-tRNA-synth_II/BPL/LPL"/>
</dbReference>
<sequence>MHLPLSARVCDEVGVALIWREASASTNSDLVSRAARVASELRDARLAEHATADSGPPPTALADLTVLATDTQTAGRGRLDRAWSTPPGTALAVSVFLAHEPSGAPELVGSASSARDPAAALPRATLDPRRLGWVPLLAGVAMVRAVRSLGVTGGGLKWPNDVLVDGRKLCGILTELTPTGVVVGAGLNVSMTAQQLPVPTATSLVIEGVPEHGESVDGEVASLLDRALAAYLRELVQLVGRWREAEHPADLRPLVEQHLQTLELAVRVDLPGQPPLRGVAVGLDDDGRLLVRETATSGVVAVAAGDVTHLRYE</sequence>
<dbReference type="PANTHER" id="PTHR12835:SF5">
    <property type="entry name" value="BIOTIN--PROTEIN LIGASE"/>
    <property type="match status" value="1"/>
</dbReference>
<reference evidence="5 6" key="1">
    <citation type="submission" date="2019-06" db="EMBL/GenBank/DDBJ databases">
        <authorList>
            <person name="De-Chao Zhang Q."/>
        </authorList>
    </citation>
    <scope>NUCLEOTIDE SEQUENCE [LARGE SCALE GENOMIC DNA]</scope>
    <source>
        <strain evidence="5 6">KN1116</strain>
    </source>
</reference>
<keyword evidence="1 5" id="KW-0436">Ligase</keyword>
<dbReference type="InterPro" id="IPR004143">
    <property type="entry name" value="BPL_LPL_catalytic"/>
</dbReference>
<dbReference type="RefSeq" id="WP_152582335.1">
    <property type="nucleotide sequence ID" value="NZ_VIKT02000006.1"/>
</dbReference>
<evidence type="ECO:0000256" key="3">
    <source>
        <dbReference type="ARBA" id="ARBA00024227"/>
    </source>
</evidence>
<comment type="caution">
    <text evidence="5">The sequence shown here is derived from an EMBL/GenBank/DDBJ whole genome shotgun (WGS) entry which is preliminary data.</text>
</comment>
<organism evidence="5 6">
    <name type="scientific">Microcella pacifica</name>
    <dbReference type="NCBI Taxonomy" id="2591847"/>
    <lineage>
        <taxon>Bacteria</taxon>
        <taxon>Bacillati</taxon>
        <taxon>Actinomycetota</taxon>
        <taxon>Actinomycetes</taxon>
        <taxon>Micrococcales</taxon>
        <taxon>Microbacteriaceae</taxon>
        <taxon>Microcella</taxon>
    </lineage>
</organism>
<dbReference type="GO" id="GO:0004077">
    <property type="term" value="F:biotin--[biotin carboxyl-carrier protein] ligase activity"/>
    <property type="evidence" value="ECO:0007669"/>
    <property type="project" value="UniProtKB-EC"/>
</dbReference>
<evidence type="ECO:0000313" key="6">
    <source>
        <dbReference type="Proteomes" id="UP000818266"/>
    </source>
</evidence>
<dbReference type="Gene3D" id="3.30.930.10">
    <property type="entry name" value="Bira Bifunctional Protein, Domain 2"/>
    <property type="match status" value="1"/>
</dbReference>
<gene>
    <name evidence="5" type="ORF">FK219_005260</name>
</gene>
<reference evidence="5 6" key="2">
    <citation type="submission" date="2020-03" db="EMBL/GenBank/DDBJ databases">
        <title>Chryseoglobus sp. isolated from a deep-sea seamount.</title>
        <authorList>
            <person name="Zhang D.-C."/>
        </authorList>
    </citation>
    <scope>NUCLEOTIDE SEQUENCE [LARGE SCALE GENOMIC DNA]</scope>
    <source>
        <strain evidence="5 6">KN1116</strain>
    </source>
</reference>
<dbReference type="GO" id="GO:0005737">
    <property type="term" value="C:cytoplasm"/>
    <property type="evidence" value="ECO:0007669"/>
    <property type="project" value="TreeGrafter"/>
</dbReference>
<evidence type="ECO:0000256" key="1">
    <source>
        <dbReference type="ARBA" id="ARBA00022598"/>
    </source>
</evidence>
<name>A0A9E5JN07_9MICO</name>
<keyword evidence="2" id="KW-0092">Biotin</keyword>
<dbReference type="PANTHER" id="PTHR12835">
    <property type="entry name" value="BIOTIN PROTEIN LIGASE"/>
    <property type="match status" value="1"/>
</dbReference>
<dbReference type="EMBL" id="VIKT02000006">
    <property type="protein sequence ID" value="NHF62649.1"/>
    <property type="molecule type" value="Genomic_DNA"/>
</dbReference>
<evidence type="ECO:0000313" key="5">
    <source>
        <dbReference type="EMBL" id="NHF62649.1"/>
    </source>
</evidence>
<accession>A0A9E5JN07</accession>
<dbReference type="Pfam" id="PF03099">
    <property type="entry name" value="BPL_LplA_LipB"/>
    <property type="match status" value="1"/>
</dbReference>
<feature type="domain" description="BPL/LPL catalytic" evidence="4">
    <location>
        <begin position="38"/>
        <end position="236"/>
    </location>
</feature>
<dbReference type="InterPro" id="IPR003142">
    <property type="entry name" value="BPL_C"/>
</dbReference>
<protein>
    <recommendedName>
        <fullName evidence="3">biotin--[biotin carboxyl-carrier protein] ligase</fullName>
        <ecNumber evidence="3">6.3.4.15</ecNumber>
    </recommendedName>
</protein>
<dbReference type="CDD" id="cd16442">
    <property type="entry name" value="BPL"/>
    <property type="match status" value="1"/>
</dbReference>
<dbReference type="EC" id="6.3.4.15" evidence="3"/>
<dbReference type="PROSITE" id="PS51733">
    <property type="entry name" value="BPL_LPL_CATALYTIC"/>
    <property type="match status" value="1"/>
</dbReference>
<dbReference type="SUPFAM" id="SSF55681">
    <property type="entry name" value="Class II aaRS and biotin synthetases"/>
    <property type="match status" value="1"/>
</dbReference>
<evidence type="ECO:0000256" key="2">
    <source>
        <dbReference type="ARBA" id="ARBA00023267"/>
    </source>
</evidence>
<evidence type="ECO:0000259" key="4">
    <source>
        <dbReference type="PROSITE" id="PS51733"/>
    </source>
</evidence>
<keyword evidence="6" id="KW-1185">Reference proteome</keyword>
<dbReference type="AlphaFoldDB" id="A0A9E5JN07"/>
<dbReference type="Pfam" id="PF02237">
    <property type="entry name" value="BPL_C"/>
    <property type="match status" value="1"/>
</dbReference>
<proteinExistence type="predicted"/>
<dbReference type="OrthoDB" id="9807064at2"/>
<dbReference type="Gene3D" id="2.30.30.100">
    <property type="match status" value="1"/>
</dbReference>